<accession>A0A0M3J8V7</accession>
<sequence>MFANLITYSIITQQKNLKNVACAAANRVTSSPSSTCGAGAGGGGGGGMSRTVFSSDSCCSPSASSAAAIKKSALPEFQANADKSFCQSCQRHHDYLIISNSFEQARCQECFMKLRSQSGALPLTVR</sequence>
<evidence type="ECO:0000313" key="3">
    <source>
        <dbReference type="WBParaSite" id="ASIM_0000401601-mRNA-1"/>
    </source>
</evidence>
<gene>
    <name evidence="1" type="ORF">ASIM_LOCUS3840</name>
</gene>
<dbReference type="WBParaSite" id="ASIM_0000401601-mRNA-1">
    <property type="protein sequence ID" value="ASIM_0000401601-mRNA-1"/>
    <property type="gene ID" value="ASIM_0000401601"/>
</dbReference>
<dbReference type="EMBL" id="UYRR01006259">
    <property type="protein sequence ID" value="VDK22471.1"/>
    <property type="molecule type" value="Genomic_DNA"/>
</dbReference>
<proteinExistence type="predicted"/>
<dbReference type="Proteomes" id="UP000267096">
    <property type="component" value="Unassembled WGS sequence"/>
</dbReference>
<evidence type="ECO:0000313" key="2">
    <source>
        <dbReference type="Proteomes" id="UP000267096"/>
    </source>
</evidence>
<organism evidence="3">
    <name type="scientific">Anisakis simplex</name>
    <name type="common">Herring worm</name>
    <dbReference type="NCBI Taxonomy" id="6269"/>
    <lineage>
        <taxon>Eukaryota</taxon>
        <taxon>Metazoa</taxon>
        <taxon>Ecdysozoa</taxon>
        <taxon>Nematoda</taxon>
        <taxon>Chromadorea</taxon>
        <taxon>Rhabditida</taxon>
        <taxon>Spirurina</taxon>
        <taxon>Ascaridomorpha</taxon>
        <taxon>Ascaridoidea</taxon>
        <taxon>Anisakidae</taxon>
        <taxon>Anisakis</taxon>
        <taxon>Anisakis simplex complex</taxon>
    </lineage>
</organism>
<dbReference type="AlphaFoldDB" id="A0A0M3J8V7"/>
<keyword evidence="2" id="KW-1185">Reference proteome</keyword>
<name>A0A0M3J8V7_ANISI</name>
<reference evidence="3" key="1">
    <citation type="submission" date="2017-02" db="UniProtKB">
        <authorList>
            <consortium name="WormBaseParasite"/>
        </authorList>
    </citation>
    <scope>IDENTIFICATION</scope>
</reference>
<dbReference type="OrthoDB" id="5810293at2759"/>
<protein>
    <submittedName>
        <fullName evidence="1 3">Uncharacterized protein</fullName>
    </submittedName>
</protein>
<reference evidence="1 2" key="2">
    <citation type="submission" date="2018-11" db="EMBL/GenBank/DDBJ databases">
        <authorList>
            <consortium name="Pathogen Informatics"/>
        </authorList>
    </citation>
    <scope>NUCLEOTIDE SEQUENCE [LARGE SCALE GENOMIC DNA]</scope>
</reference>
<evidence type="ECO:0000313" key="1">
    <source>
        <dbReference type="EMBL" id="VDK22471.1"/>
    </source>
</evidence>